<dbReference type="SMART" id="SM00267">
    <property type="entry name" value="GGDEF"/>
    <property type="match status" value="1"/>
</dbReference>
<proteinExistence type="predicted"/>
<feature type="transmembrane region" description="Helical" evidence="5">
    <location>
        <begin position="146"/>
        <end position="164"/>
    </location>
</feature>
<dbReference type="InterPro" id="IPR050469">
    <property type="entry name" value="Diguanylate_Cyclase"/>
</dbReference>
<reference evidence="7 8" key="1">
    <citation type="submission" date="2014-11" db="EMBL/GenBank/DDBJ databases">
        <title>Genome sequence of Pseudomonas tuomuerensis JCM 14085.</title>
        <authorList>
            <person name="Shin S.-K."/>
            <person name="Yi H."/>
        </authorList>
    </citation>
    <scope>NUCLEOTIDE SEQUENCE [LARGE SCALE GENOMIC DNA]</scope>
    <source>
        <strain evidence="7 8">JCM 14085</strain>
    </source>
</reference>
<dbReference type="EC" id="2.7.7.65" evidence="3"/>
<comment type="catalytic activity">
    <reaction evidence="4">
        <text>2 GTP = 3',3'-c-di-GMP + 2 diphosphate</text>
        <dbReference type="Rhea" id="RHEA:24898"/>
        <dbReference type="ChEBI" id="CHEBI:33019"/>
        <dbReference type="ChEBI" id="CHEBI:37565"/>
        <dbReference type="ChEBI" id="CHEBI:58805"/>
        <dbReference type="EC" id="2.7.7.65"/>
    </reaction>
</comment>
<keyword evidence="8" id="KW-1185">Reference proteome</keyword>
<dbReference type="CDD" id="cd01949">
    <property type="entry name" value="GGDEF"/>
    <property type="match status" value="1"/>
</dbReference>
<feature type="transmembrane region" description="Helical" evidence="5">
    <location>
        <begin position="47"/>
        <end position="67"/>
    </location>
</feature>
<feature type="domain" description="GGDEF" evidence="6">
    <location>
        <begin position="208"/>
        <end position="337"/>
    </location>
</feature>
<dbReference type="GO" id="GO:0052621">
    <property type="term" value="F:diguanylate cyclase activity"/>
    <property type="evidence" value="ECO:0007669"/>
    <property type="project" value="UniProtKB-EC"/>
</dbReference>
<name>A0A0B3BVG3_9PSED</name>
<dbReference type="PANTHER" id="PTHR45138:SF9">
    <property type="entry name" value="DIGUANYLATE CYCLASE DGCM-RELATED"/>
    <property type="match status" value="1"/>
</dbReference>
<evidence type="ECO:0000313" key="8">
    <source>
        <dbReference type="Proteomes" id="UP000030980"/>
    </source>
</evidence>
<comment type="cofactor">
    <cofactor evidence="1">
        <name>Mg(2+)</name>
        <dbReference type="ChEBI" id="CHEBI:18420"/>
    </cofactor>
</comment>
<sequence length="350" mass="38921">MDRILSRFWRRLRTDFPFATLSLMGLFGILGVSPFIIYRALEGNYLIAIADTLMVLATVSAIVYAWVTHDTAKAGIFLLCIFTLVALLVAITIGLDAVFWIYPLILANFFLAEPRVALVATLALLMTLTGYSLLEPGLLFENPRQLASFLVTSLMAGALTYIFASRSRTQREQLETLAIQDPLTGARNRRAMNQDLQLASARQKRQKQPQALMVMDLDHFKQINDRFGHPAGDQVLVDFVSLVKRCTRSSDMLYRFGGEEFLLLLPDTDQQGLQQAAQNLQRRVRQQLVGPGGTVTVSIGGALLRTDEHWNSWLQRADKCLYQAKGSGRDCIILDCEPTGTDSVAAAPHA</sequence>
<evidence type="ECO:0000313" key="7">
    <source>
        <dbReference type="EMBL" id="KHO65061.1"/>
    </source>
</evidence>
<dbReference type="RefSeq" id="WP_027589480.1">
    <property type="nucleotide sequence ID" value="NZ_FMUP01000006.1"/>
</dbReference>
<dbReference type="OrthoDB" id="9812260at2"/>
<dbReference type="Gene3D" id="3.30.70.270">
    <property type="match status" value="1"/>
</dbReference>
<evidence type="ECO:0000256" key="5">
    <source>
        <dbReference type="SAM" id="Phobius"/>
    </source>
</evidence>
<accession>A0A0B3BVG3</accession>
<keyword evidence="5" id="KW-1133">Transmembrane helix</keyword>
<evidence type="ECO:0000256" key="3">
    <source>
        <dbReference type="ARBA" id="ARBA00012528"/>
    </source>
</evidence>
<dbReference type="PROSITE" id="PS50887">
    <property type="entry name" value="GGDEF"/>
    <property type="match status" value="1"/>
</dbReference>
<dbReference type="NCBIfam" id="TIGR00254">
    <property type="entry name" value="GGDEF"/>
    <property type="match status" value="1"/>
</dbReference>
<gene>
    <name evidence="7" type="ORF">PT85_08485</name>
</gene>
<dbReference type="STRING" id="706570.PT85_08485"/>
<organism evidence="7 8">
    <name type="scientific">Pseudomonas flexibilis</name>
    <dbReference type="NCBI Taxonomy" id="706570"/>
    <lineage>
        <taxon>Bacteria</taxon>
        <taxon>Pseudomonadati</taxon>
        <taxon>Pseudomonadota</taxon>
        <taxon>Gammaproteobacteria</taxon>
        <taxon>Pseudomonadales</taxon>
        <taxon>Pseudomonadaceae</taxon>
        <taxon>Pseudomonas</taxon>
    </lineage>
</organism>
<evidence type="ECO:0000256" key="2">
    <source>
        <dbReference type="ARBA" id="ARBA00004533"/>
    </source>
</evidence>
<dbReference type="GO" id="GO:1902201">
    <property type="term" value="P:negative regulation of bacterial-type flagellum-dependent cell motility"/>
    <property type="evidence" value="ECO:0007669"/>
    <property type="project" value="TreeGrafter"/>
</dbReference>
<comment type="caution">
    <text evidence="7">The sequence shown here is derived from an EMBL/GenBank/DDBJ whole genome shotgun (WGS) entry which is preliminary data.</text>
</comment>
<dbReference type="SUPFAM" id="SSF55073">
    <property type="entry name" value="Nucleotide cyclase"/>
    <property type="match status" value="1"/>
</dbReference>
<feature type="transmembrane region" description="Helical" evidence="5">
    <location>
        <begin position="21"/>
        <end position="41"/>
    </location>
</feature>
<dbReference type="Proteomes" id="UP000030980">
    <property type="component" value="Unassembled WGS sequence"/>
</dbReference>
<dbReference type="FunFam" id="3.30.70.270:FF:000001">
    <property type="entry name" value="Diguanylate cyclase domain protein"/>
    <property type="match status" value="1"/>
</dbReference>
<dbReference type="AlphaFoldDB" id="A0A0B3BVG3"/>
<dbReference type="InterPro" id="IPR043128">
    <property type="entry name" value="Rev_trsase/Diguanyl_cyclase"/>
</dbReference>
<keyword evidence="5" id="KW-0472">Membrane</keyword>
<evidence type="ECO:0000256" key="4">
    <source>
        <dbReference type="ARBA" id="ARBA00034247"/>
    </source>
</evidence>
<evidence type="ECO:0000256" key="1">
    <source>
        <dbReference type="ARBA" id="ARBA00001946"/>
    </source>
</evidence>
<dbReference type="PANTHER" id="PTHR45138">
    <property type="entry name" value="REGULATORY COMPONENTS OF SENSORY TRANSDUCTION SYSTEM"/>
    <property type="match status" value="1"/>
</dbReference>
<dbReference type="InterPro" id="IPR029787">
    <property type="entry name" value="Nucleotide_cyclase"/>
</dbReference>
<feature type="transmembrane region" description="Helical" evidence="5">
    <location>
        <begin position="74"/>
        <end position="102"/>
    </location>
</feature>
<keyword evidence="5" id="KW-0812">Transmembrane</keyword>
<comment type="subcellular location">
    <subcellularLocation>
        <location evidence="2">Cell inner membrane</location>
    </subcellularLocation>
</comment>
<evidence type="ECO:0000259" key="6">
    <source>
        <dbReference type="PROSITE" id="PS50887"/>
    </source>
</evidence>
<dbReference type="GO" id="GO:0043709">
    <property type="term" value="P:cell adhesion involved in single-species biofilm formation"/>
    <property type="evidence" value="ECO:0007669"/>
    <property type="project" value="TreeGrafter"/>
</dbReference>
<feature type="transmembrane region" description="Helical" evidence="5">
    <location>
        <begin position="114"/>
        <end position="134"/>
    </location>
</feature>
<dbReference type="InterPro" id="IPR000160">
    <property type="entry name" value="GGDEF_dom"/>
</dbReference>
<dbReference type="Pfam" id="PF00990">
    <property type="entry name" value="GGDEF"/>
    <property type="match status" value="1"/>
</dbReference>
<dbReference type="GO" id="GO:0005886">
    <property type="term" value="C:plasma membrane"/>
    <property type="evidence" value="ECO:0007669"/>
    <property type="project" value="UniProtKB-SubCell"/>
</dbReference>
<protein>
    <recommendedName>
        <fullName evidence="3">diguanylate cyclase</fullName>
        <ecNumber evidence="3">2.7.7.65</ecNumber>
    </recommendedName>
</protein>
<dbReference type="EMBL" id="JTAK01000003">
    <property type="protein sequence ID" value="KHO65061.1"/>
    <property type="molecule type" value="Genomic_DNA"/>
</dbReference>